<organism evidence="11 12">
    <name type="scientific">Leucobacter edaphi</name>
    <dbReference type="NCBI Taxonomy" id="2796472"/>
    <lineage>
        <taxon>Bacteria</taxon>
        <taxon>Bacillati</taxon>
        <taxon>Actinomycetota</taxon>
        <taxon>Actinomycetes</taxon>
        <taxon>Micrococcales</taxon>
        <taxon>Microbacteriaceae</taxon>
        <taxon>Leucobacter</taxon>
    </lineage>
</organism>
<keyword evidence="6 11" id="KW-0067">ATP-binding</keyword>
<feature type="domain" description="ABC transporter" evidence="10">
    <location>
        <begin position="2"/>
        <end position="236"/>
    </location>
</feature>
<keyword evidence="2" id="KW-0813">Transport</keyword>
<dbReference type="AlphaFoldDB" id="A0A934UYL6"/>
<proteinExistence type="predicted"/>
<dbReference type="PROSITE" id="PS50893">
    <property type="entry name" value="ABC_TRANSPORTER_2"/>
    <property type="match status" value="1"/>
</dbReference>
<evidence type="ECO:0000256" key="3">
    <source>
        <dbReference type="ARBA" id="ARBA00022475"/>
    </source>
</evidence>
<dbReference type="EMBL" id="JAEHOI010000009">
    <property type="protein sequence ID" value="MBK0422357.1"/>
    <property type="molecule type" value="Genomic_DNA"/>
</dbReference>
<gene>
    <name evidence="11" type="ORF">JD292_09755</name>
</gene>
<dbReference type="InterPro" id="IPR051535">
    <property type="entry name" value="Siderophore_ABC-ATPase"/>
</dbReference>
<dbReference type="InterPro" id="IPR017871">
    <property type="entry name" value="ABC_transporter-like_CS"/>
</dbReference>
<dbReference type="GO" id="GO:0006826">
    <property type="term" value="P:iron ion transport"/>
    <property type="evidence" value="ECO:0007669"/>
    <property type="project" value="UniProtKB-KW"/>
</dbReference>
<comment type="caution">
    <text evidence="11">The sequence shown here is derived from an EMBL/GenBank/DDBJ whole genome shotgun (WGS) entry which is preliminary data.</text>
</comment>
<sequence length="259" mass="28129">MIRLSGIEKHYAGQHVLGPIDLEIPEGGVTALIGPNGAGKSTMLTIIGRLLEPDSGWVEIGGLDVMAAKPRELARVVSILKQENTFVARLTVRQLVTFGRFPHSAGRVTETDRRAIHAAIAFLDLAGLEDRFIDQLSGGQRQRAFVAMVLAQDTDYLLLDEPLTGLDMRHAVGMMSQVRAAADALGKTIVLVVHDVNFAAAYADRIIALADGRIVASGAPEEIITPDVLERVFETPVQVLEHEGHRVAVYYRPVQEAAR</sequence>
<keyword evidence="8" id="KW-0406">Ion transport</keyword>
<protein>
    <submittedName>
        <fullName evidence="11">ATP-binding cassette domain-containing protein</fullName>
    </submittedName>
</protein>
<keyword evidence="3" id="KW-1003">Cell membrane</keyword>
<accession>A0A934UYL6</accession>
<evidence type="ECO:0000256" key="9">
    <source>
        <dbReference type="ARBA" id="ARBA00023136"/>
    </source>
</evidence>
<comment type="subcellular location">
    <subcellularLocation>
        <location evidence="1">Cell membrane</location>
        <topology evidence="1">Peripheral membrane protein</topology>
    </subcellularLocation>
</comment>
<dbReference type="SMART" id="SM00382">
    <property type="entry name" value="AAA"/>
    <property type="match status" value="1"/>
</dbReference>
<dbReference type="GO" id="GO:0016887">
    <property type="term" value="F:ATP hydrolysis activity"/>
    <property type="evidence" value="ECO:0007669"/>
    <property type="project" value="InterPro"/>
</dbReference>
<dbReference type="PROSITE" id="PS00211">
    <property type="entry name" value="ABC_TRANSPORTER_1"/>
    <property type="match status" value="1"/>
</dbReference>
<dbReference type="Gene3D" id="3.40.50.300">
    <property type="entry name" value="P-loop containing nucleotide triphosphate hydrolases"/>
    <property type="match status" value="1"/>
</dbReference>
<evidence type="ECO:0000256" key="2">
    <source>
        <dbReference type="ARBA" id="ARBA00022448"/>
    </source>
</evidence>
<evidence type="ECO:0000256" key="8">
    <source>
        <dbReference type="ARBA" id="ARBA00023065"/>
    </source>
</evidence>
<evidence type="ECO:0000256" key="6">
    <source>
        <dbReference type="ARBA" id="ARBA00022840"/>
    </source>
</evidence>
<keyword evidence="12" id="KW-1185">Reference proteome</keyword>
<evidence type="ECO:0000313" key="11">
    <source>
        <dbReference type="EMBL" id="MBK0422357.1"/>
    </source>
</evidence>
<evidence type="ECO:0000313" key="12">
    <source>
        <dbReference type="Proteomes" id="UP000618733"/>
    </source>
</evidence>
<dbReference type="Pfam" id="PF00005">
    <property type="entry name" value="ABC_tran"/>
    <property type="match status" value="1"/>
</dbReference>
<evidence type="ECO:0000256" key="4">
    <source>
        <dbReference type="ARBA" id="ARBA00022496"/>
    </source>
</evidence>
<keyword evidence="5" id="KW-0547">Nucleotide-binding</keyword>
<evidence type="ECO:0000259" key="10">
    <source>
        <dbReference type="PROSITE" id="PS50893"/>
    </source>
</evidence>
<keyword evidence="7" id="KW-0408">Iron</keyword>
<reference evidence="11" key="1">
    <citation type="submission" date="2020-12" db="EMBL/GenBank/DDBJ databases">
        <title>Leucobacter sp. CAS2, isolated from Chromium sludge.</title>
        <authorList>
            <person name="Xu Z."/>
        </authorList>
    </citation>
    <scope>NUCLEOTIDE SEQUENCE</scope>
    <source>
        <strain evidence="11">CSA2</strain>
    </source>
</reference>
<dbReference type="FunFam" id="3.40.50.300:FF:000134">
    <property type="entry name" value="Iron-enterobactin ABC transporter ATP-binding protein"/>
    <property type="match status" value="1"/>
</dbReference>
<dbReference type="SUPFAM" id="SSF52540">
    <property type="entry name" value="P-loop containing nucleoside triphosphate hydrolases"/>
    <property type="match status" value="1"/>
</dbReference>
<dbReference type="GO" id="GO:0005886">
    <property type="term" value="C:plasma membrane"/>
    <property type="evidence" value="ECO:0007669"/>
    <property type="project" value="UniProtKB-SubCell"/>
</dbReference>
<dbReference type="CDD" id="cd03214">
    <property type="entry name" value="ABC_Iron-Siderophores_B12_Hemin"/>
    <property type="match status" value="1"/>
</dbReference>
<dbReference type="GO" id="GO:0005524">
    <property type="term" value="F:ATP binding"/>
    <property type="evidence" value="ECO:0007669"/>
    <property type="project" value="UniProtKB-KW"/>
</dbReference>
<evidence type="ECO:0000256" key="7">
    <source>
        <dbReference type="ARBA" id="ARBA00023004"/>
    </source>
</evidence>
<dbReference type="PANTHER" id="PTHR42771:SF3">
    <property type="entry name" value="PETROBACTIN IMPORT ATP-BINDING PROTEIN YCLP"/>
    <property type="match status" value="1"/>
</dbReference>
<dbReference type="PANTHER" id="PTHR42771">
    <property type="entry name" value="IRON(3+)-HYDROXAMATE IMPORT ATP-BINDING PROTEIN FHUC"/>
    <property type="match status" value="1"/>
</dbReference>
<dbReference type="Proteomes" id="UP000618733">
    <property type="component" value="Unassembled WGS sequence"/>
</dbReference>
<keyword evidence="9" id="KW-0472">Membrane</keyword>
<dbReference type="InterPro" id="IPR003439">
    <property type="entry name" value="ABC_transporter-like_ATP-bd"/>
</dbReference>
<evidence type="ECO:0000256" key="5">
    <source>
        <dbReference type="ARBA" id="ARBA00022741"/>
    </source>
</evidence>
<dbReference type="RefSeq" id="WP_200132552.1">
    <property type="nucleotide sequence ID" value="NZ_JAEHOI010000009.1"/>
</dbReference>
<name>A0A934UYL6_9MICO</name>
<evidence type="ECO:0000256" key="1">
    <source>
        <dbReference type="ARBA" id="ARBA00004202"/>
    </source>
</evidence>
<keyword evidence="4" id="KW-0410">Iron transport</keyword>
<dbReference type="InterPro" id="IPR003593">
    <property type="entry name" value="AAA+_ATPase"/>
</dbReference>
<dbReference type="InterPro" id="IPR027417">
    <property type="entry name" value="P-loop_NTPase"/>
</dbReference>